<evidence type="ECO:0000256" key="2">
    <source>
        <dbReference type="ARBA" id="ARBA00005194"/>
    </source>
</evidence>
<feature type="transmembrane region" description="Helical" evidence="11">
    <location>
        <begin position="89"/>
        <end position="106"/>
    </location>
</feature>
<keyword evidence="9 11" id="KW-0472">Membrane</keyword>
<dbReference type="OMA" id="THGGKNF"/>
<dbReference type="Pfam" id="PF01151">
    <property type="entry name" value="ELO"/>
    <property type="match status" value="1"/>
</dbReference>
<dbReference type="GO" id="GO:0042761">
    <property type="term" value="P:very long-chain fatty acid biosynthetic process"/>
    <property type="evidence" value="ECO:0007669"/>
    <property type="project" value="TreeGrafter"/>
</dbReference>
<proteinExistence type="inferred from homology"/>
<feature type="transmembrane region" description="Helical" evidence="11">
    <location>
        <begin position="61"/>
        <end position="82"/>
    </location>
</feature>
<reference evidence="12 13" key="1">
    <citation type="submission" date="2014-11" db="EMBL/GenBank/DDBJ databases">
        <title>Genetic blueprint of the zoonotic pathogen Toxocara canis.</title>
        <authorList>
            <person name="Zhu X.-Q."/>
            <person name="Korhonen P.K."/>
            <person name="Cai H."/>
            <person name="Young N.D."/>
            <person name="Nejsum P."/>
            <person name="von Samson-Himmelstjerna G."/>
            <person name="Boag P.R."/>
            <person name="Tan P."/>
            <person name="Li Q."/>
            <person name="Min J."/>
            <person name="Yang Y."/>
            <person name="Wang X."/>
            <person name="Fang X."/>
            <person name="Hall R.S."/>
            <person name="Hofmann A."/>
            <person name="Sternberg P.W."/>
            <person name="Jex A.R."/>
            <person name="Gasser R.B."/>
        </authorList>
    </citation>
    <scope>NUCLEOTIDE SEQUENCE [LARGE SCALE GENOMIC DNA]</scope>
    <source>
        <strain evidence="12">PN_DK_2014</strain>
    </source>
</reference>
<feature type="transmembrane region" description="Helical" evidence="11">
    <location>
        <begin position="153"/>
        <end position="172"/>
    </location>
</feature>
<dbReference type="GO" id="GO:0030148">
    <property type="term" value="P:sphingolipid biosynthetic process"/>
    <property type="evidence" value="ECO:0007669"/>
    <property type="project" value="TreeGrafter"/>
</dbReference>
<evidence type="ECO:0000256" key="3">
    <source>
        <dbReference type="ARBA" id="ARBA00022516"/>
    </source>
</evidence>
<dbReference type="EMBL" id="JPKZ01000886">
    <property type="protein sequence ID" value="KHN84934.1"/>
    <property type="molecule type" value="Genomic_DNA"/>
</dbReference>
<feature type="transmembrane region" description="Helical" evidence="11">
    <location>
        <begin position="184"/>
        <end position="203"/>
    </location>
</feature>
<dbReference type="InterPro" id="IPR002076">
    <property type="entry name" value="ELO_fam"/>
</dbReference>
<keyword evidence="13" id="KW-1185">Reference proteome</keyword>
<feature type="transmembrane region" description="Helical" evidence="11">
    <location>
        <begin position="112"/>
        <end position="133"/>
    </location>
</feature>
<dbReference type="PANTHER" id="PTHR11157:SF26">
    <property type="entry name" value="ELONGATION OF LONG CHAIN FATTY ACIDS PROTEIN 1"/>
    <property type="match status" value="1"/>
</dbReference>
<dbReference type="GO" id="GO:0005789">
    <property type="term" value="C:endoplasmic reticulum membrane"/>
    <property type="evidence" value="ECO:0007669"/>
    <property type="project" value="TreeGrafter"/>
</dbReference>
<keyword evidence="6 11" id="KW-0276">Fatty acid metabolism</keyword>
<comment type="caution">
    <text evidence="12">The sequence shown here is derived from an EMBL/GenBank/DDBJ whole genome shotgun (WGS) entry which is preliminary data.</text>
</comment>
<dbReference type="GO" id="GO:0034626">
    <property type="term" value="P:fatty acid elongation, polyunsaturated fatty acid"/>
    <property type="evidence" value="ECO:0007669"/>
    <property type="project" value="TreeGrafter"/>
</dbReference>
<evidence type="ECO:0000256" key="6">
    <source>
        <dbReference type="ARBA" id="ARBA00022832"/>
    </source>
</evidence>
<evidence type="ECO:0000256" key="11">
    <source>
        <dbReference type="RuleBase" id="RU361115"/>
    </source>
</evidence>
<evidence type="ECO:0000256" key="8">
    <source>
        <dbReference type="ARBA" id="ARBA00023098"/>
    </source>
</evidence>
<gene>
    <name evidence="12" type="primary">elo-3</name>
    <name evidence="12" type="ORF">Tcan_03360</name>
</gene>
<dbReference type="Proteomes" id="UP000031036">
    <property type="component" value="Unassembled WGS sequence"/>
</dbReference>
<keyword evidence="3 11" id="KW-0444">Lipid biosynthesis</keyword>
<evidence type="ECO:0000256" key="10">
    <source>
        <dbReference type="ARBA" id="ARBA00023160"/>
    </source>
</evidence>
<dbReference type="AlphaFoldDB" id="A0A0B2VU62"/>
<dbReference type="OrthoDB" id="10259681at2759"/>
<dbReference type="InterPro" id="IPR030457">
    <property type="entry name" value="ELO_CS"/>
</dbReference>
<comment type="similarity">
    <text evidence="11">Belongs to the ELO family.</text>
</comment>
<evidence type="ECO:0000256" key="1">
    <source>
        <dbReference type="ARBA" id="ARBA00004141"/>
    </source>
</evidence>
<protein>
    <recommendedName>
        <fullName evidence="11">Elongation of very long chain fatty acids protein</fullName>
        <ecNumber evidence="11">2.3.1.199</ecNumber>
    </recommendedName>
    <alternativeName>
        <fullName evidence="11">Very-long-chain 3-oxoacyl-CoA synthase</fullName>
    </alternativeName>
</protein>
<evidence type="ECO:0000256" key="9">
    <source>
        <dbReference type="ARBA" id="ARBA00023136"/>
    </source>
</evidence>
<dbReference type="PANTHER" id="PTHR11157">
    <property type="entry name" value="FATTY ACID ACYL TRANSFERASE-RELATED"/>
    <property type="match status" value="1"/>
</dbReference>
<comment type="subcellular location">
    <subcellularLocation>
        <location evidence="1">Membrane</location>
        <topology evidence="1">Multi-pass membrane protein</topology>
    </subcellularLocation>
</comment>
<dbReference type="GO" id="GO:0034625">
    <property type="term" value="P:fatty acid elongation, monounsaturated fatty acid"/>
    <property type="evidence" value="ECO:0007669"/>
    <property type="project" value="TreeGrafter"/>
</dbReference>
<feature type="transmembrane region" description="Helical" evidence="11">
    <location>
        <begin position="9"/>
        <end position="32"/>
    </location>
</feature>
<dbReference type="GO" id="GO:0009922">
    <property type="term" value="F:fatty acid elongase activity"/>
    <property type="evidence" value="ECO:0007669"/>
    <property type="project" value="UniProtKB-EC"/>
</dbReference>
<comment type="catalytic activity">
    <reaction evidence="11">
        <text>a very-long-chain acyl-CoA + malonyl-CoA + H(+) = a very-long-chain 3-oxoacyl-CoA + CO2 + CoA</text>
        <dbReference type="Rhea" id="RHEA:32727"/>
        <dbReference type="ChEBI" id="CHEBI:15378"/>
        <dbReference type="ChEBI" id="CHEBI:16526"/>
        <dbReference type="ChEBI" id="CHEBI:57287"/>
        <dbReference type="ChEBI" id="CHEBI:57384"/>
        <dbReference type="ChEBI" id="CHEBI:90725"/>
        <dbReference type="ChEBI" id="CHEBI:90736"/>
        <dbReference type="EC" id="2.3.1.199"/>
    </reaction>
</comment>
<keyword evidence="10 11" id="KW-0275">Fatty acid biosynthesis</keyword>
<evidence type="ECO:0000313" key="12">
    <source>
        <dbReference type="EMBL" id="KHN84934.1"/>
    </source>
</evidence>
<keyword evidence="7 11" id="KW-1133">Transmembrane helix</keyword>
<name>A0A0B2VU62_TOXCA</name>
<evidence type="ECO:0000256" key="5">
    <source>
        <dbReference type="ARBA" id="ARBA00022692"/>
    </source>
</evidence>
<dbReference type="UniPathway" id="UPA00094"/>
<evidence type="ECO:0000256" key="4">
    <source>
        <dbReference type="ARBA" id="ARBA00022679"/>
    </source>
</evidence>
<sequence>MRNRQPFELFYPLNVWNAFLAAFSIAGTVTLLPEFISTISKHGLNASYCKRYDFTRGAKGFWGWMFIVSKLFEMGDTVFLVLRKRPLMFLHWYHHVLTVVYAFYSYPTTPGFNRWGVNLNFFVHAFMYSYYFIRSLKIRLPGAIAKFITTLQILQFAISLVVLLHLGVLIFIRKVECDFDTNIFLLAIFMEGTYLILFINFFLRSYVIGGGKSKYRTERSTKKQH</sequence>
<comment type="pathway">
    <text evidence="2">Lipid metabolism; fatty acid biosynthesis.</text>
</comment>
<keyword evidence="4 11" id="KW-0808">Transferase</keyword>
<evidence type="ECO:0000256" key="7">
    <source>
        <dbReference type="ARBA" id="ARBA00022989"/>
    </source>
</evidence>
<keyword evidence="5 11" id="KW-0812">Transmembrane</keyword>
<organism evidence="12 13">
    <name type="scientific">Toxocara canis</name>
    <name type="common">Canine roundworm</name>
    <dbReference type="NCBI Taxonomy" id="6265"/>
    <lineage>
        <taxon>Eukaryota</taxon>
        <taxon>Metazoa</taxon>
        <taxon>Ecdysozoa</taxon>
        <taxon>Nematoda</taxon>
        <taxon>Chromadorea</taxon>
        <taxon>Rhabditida</taxon>
        <taxon>Spirurina</taxon>
        <taxon>Ascaridomorpha</taxon>
        <taxon>Ascaridoidea</taxon>
        <taxon>Toxocaridae</taxon>
        <taxon>Toxocara</taxon>
    </lineage>
</organism>
<dbReference type="STRING" id="6265.A0A0B2VU62"/>
<dbReference type="GO" id="GO:0019367">
    <property type="term" value="P:fatty acid elongation, saturated fatty acid"/>
    <property type="evidence" value="ECO:0007669"/>
    <property type="project" value="TreeGrafter"/>
</dbReference>
<dbReference type="PROSITE" id="PS01188">
    <property type="entry name" value="ELO"/>
    <property type="match status" value="1"/>
</dbReference>
<dbReference type="EC" id="2.3.1.199" evidence="11"/>
<evidence type="ECO:0000313" key="13">
    <source>
        <dbReference type="Proteomes" id="UP000031036"/>
    </source>
</evidence>
<keyword evidence="8 11" id="KW-0443">Lipid metabolism</keyword>
<accession>A0A0B2VU62</accession>